<dbReference type="Proteomes" id="UP000010475">
    <property type="component" value="Chromosome"/>
</dbReference>
<dbReference type="PROSITE" id="PS00201">
    <property type="entry name" value="FLAVODOXIN"/>
    <property type="match status" value="1"/>
</dbReference>
<dbReference type="Pfam" id="PF19583">
    <property type="entry name" value="ODP"/>
    <property type="match status" value="1"/>
</dbReference>
<dbReference type="InterPro" id="IPR012349">
    <property type="entry name" value="Split_barrel_FMN-bd"/>
</dbReference>
<dbReference type="PANTHER" id="PTHR32145">
    <property type="entry name" value="DIFLAVIN FLAVOPROTEIN A 2-RELATED"/>
    <property type="match status" value="1"/>
</dbReference>
<dbReference type="InterPro" id="IPR002563">
    <property type="entry name" value="Flavin_Rdtase-like_dom"/>
</dbReference>
<dbReference type="STRING" id="56107.Cylst_0521"/>
<comment type="similarity">
    <text evidence="2">In the C-terminal section; belongs to the flavodoxin reductase family.</text>
</comment>
<evidence type="ECO:0000256" key="3">
    <source>
        <dbReference type="ARBA" id="ARBA00007121"/>
    </source>
</evidence>
<evidence type="ECO:0000256" key="7">
    <source>
        <dbReference type="ARBA" id="ARBA00025633"/>
    </source>
</evidence>
<feature type="domain" description="Flavodoxin-like" evidence="8">
    <location>
        <begin position="301"/>
        <end position="439"/>
    </location>
</feature>
<keyword evidence="6" id="KW-0560">Oxidoreductase</keyword>
<dbReference type="eggNOG" id="COG0426">
    <property type="taxonomic scope" value="Bacteria"/>
</dbReference>
<dbReference type="InterPro" id="IPR029039">
    <property type="entry name" value="Flavoprotein-like_sf"/>
</dbReference>
<dbReference type="PROSITE" id="PS50902">
    <property type="entry name" value="FLAVODOXIN_LIKE"/>
    <property type="match status" value="1"/>
</dbReference>
<evidence type="ECO:0000256" key="2">
    <source>
        <dbReference type="ARBA" id="ARBA00006098"/>
    </source>
</evidence>
<dbReference type="Gene3D" id="3.40.50.360">
    <property type="match status" value="1"/>
</dbReference>
<dbReference type="SUPFAM" id="SSF52218">
    <property type="entry name" value="Flavoproteins"/>
    <property type="match status" value="1"/>
</dbReference>
<proteinExistence type="inferred from homology"/>
<dbReference type="InterPro" id="IPR001279">
    <property type="entry name" value="Metallo-B-lactamas"/>
</dbReference>
<evidence type="ECO:0000256" key="4">
    <source>
        <dbReference type="ARBA" id="ARBA00022448"/>
    </source>
</evidence>
<dbReference type="Gene3D" id="3.60.15.10">
    <property type="entry name" value="Ribonuclease Z/Hydroxyacylglutathione hydrolase-like"/>
    <property type="match status" value="1"/>
</dbReference>
<dbReference type="PANTHER" id="PTHR32145:SF32">
    <property type="entry name" value="DIFLAVIN FLAVOPROTEIN A 4-RELATED"/>
    <property type="match status" value="1"/>
</dbReference>
<reference evidence="9 10" key="1">
    <citation type="submission" date="2012-06" db="EMBL/GenBank/DDBJ databases">
        <title>Finished chromosome of genome of Cylindrospermum stagnale PCC 7417.</title>
        <authorList>
            <consortium name="US DOE Joint Genome Institute"/>
            <person name="Gugger M."/>
            <person name="Coursin T."/>
            <person name="Rippka R."/>
            <person name="Tandeau De Marsac N."/>
            <person name="Huntemann M."/>
            <person name="Wei C.-L."/>
            <person name="Han J."/>
            <person name="Detter J.C."/>
            <person name="Han C."/>
            <person name="Tapia R."/>
            <person name="Chen A."/>
            <person name="Kyrpides N."/>
            <person name="Mavromatis K."/>
            <person name="Markowitz V."/>
            <person name="Szeto E."/>
            <person name="Ivanova N."/>
            <person name="Pagani I."/>
            <person name="Pati A."/>
            <person name="Goodwin L."/>
            <person name="Nordberg H.P."/>
            <person name="Cantor M.N."/>
            <person name="Hua S.X."/>
            <person name="Woyke T."/>
            <person name="Kerfeld C.A."/>
        </authorList>
    </citation>
    <scope>NUCLEOTIDE SEQUENCE [LARGE SCALE GENOMIC DNA]</scope>
    <source>
        <strain evidence="9 10">PCC 7417</strain>
    </source>
</reference>
<dbReference type="eggNOG" id="COG1853">
    <property type="taxonomic scope" value="Bacteria"/>
</dbReference>
<evidence type="ECO:0000256" key="1">
    <source>
        <dbReference type="ARBA" id="ARBA00001962"/>
    </source>
</evidence>
<keyword evidence="4" id="KW-0813">Transport</keyword>
<gene>
    <name evidence="9" type="ORF">Cylst_0521</name>
</gene>
<comment type="function">
    <text evidence="7">Mediates electron transfer from NADH to oxygen, reducing it to water. This modular protein has 3 redox cofactors, in other organisms the same activity requires 2 or 3 proteins.</text>
</comment>
<comment type="similarity">
    <text evidence="3">In the N-terminal section; belongs to the zinc metallo-hydrolase group 3 family.</text>
</comment>
<dbReference type="GO" id="GO:0016646">
    <property type="term" value="F:oxidoreductase activity, acting on the CH-NH group of donors, NAD or NADP as acceptor"/>
    <property type="evidence" value="ECO:0007669"/>
    <property type="project" value="UniProtKB-ARBA"/>
</dbReference>
<organism evidence="9 10">
    <name type="scientific">Cylindrospermum stagnale PCC 7417</name>
    <dbReference type="NCBI Taxonomy" id="56107"/>
    <lineage>
        <taxon>Bacteria</taxon>
        <taxon>Bacillati</taxon>
        <taxon>Cyanobacteriota</taxon>
        <taxon>Cyanophyceae</taxon>
        <taxon>Nostocales</taxon>
        <taxon>Nostocaceae</taxon>
        <taxon>Cylindrospermum</taxon>
    </lineage>
</organism>
<dbReference type="AlphaFoldDB" id="K9WR42"/>
<dbReference type="EMBL" id="CP003642">
    <property type="protein sequence ID" value="AFZ22860.1"/>
    <property type="molecule type" value="Genomic_DNA"/>
</dbReference>
<dbReference type="HOGENOM" id="CLU_017490_2_1_3"/>
<evidence type="ECO:0000313" key="9">
    <source>
        <dbReference type="EMBL" id="AFZ22860.1"/>
    </source>
</evidence>
<dbReference type="SUPFAM" id="SSF50475">
    <property type="entry name" value="FMN-binding split barrel"/>
    <property type="match status" value="1"/>
</dbReference>
<keyword evidence="10" id="KW-1185">Reference proteome</keyword>
<dbReference type="InterPro" id="IPR008254">
    <property type="entry name" value="Flavodoxin/NO_synth"/>
</dbReference>
<dbReference type="Pfam" id="PF00258">
    <property type="entry name" value="Flavodoxin_1"/>
    <property type="match status" value="1"/>
</dbReference>
<evidence type="ECO:0000313" key="10">
    <source>
        <dbReference type="Proteomes" id="UP000010475"/>
    </source>
</evidence>
<name>K9WR42_9NOST</name>
<dbReference type="KEGG" id="csg:Cylst_0521"/>
<evidence type="ECO:0000256" key="5">
    <source>
        <dbReference type="ARBA" id="ARBA00022982"/>
    </source>
</evidence>
<comment type="cofactor">
    <cofactor evidence="1">
        <name>Fe cation</name>
        <dbReference type="ChEBI" id="CHEBI:24875"/>
    </cofactor>
</comment>
<dbReference type="Pfam" id="PF01613">
    <property type="entry name" value="Flavin_Reduct"/>
    <property type="match status" value="1"/>
</dbReference>
<dbReference type="SMART" id="SM00849">
    <property type="entry name" value="Lactamase_B"/>
    <property type="match status" value="1"/>
</dbReference>
<dbReference type="CDD" id="cd07709">
    <property type="entry name" value="flavodiiron_proteins_MBL-fold"/>
    <property type="match status" value="1"/>
</dbReference>
<dbReference type="GO" id="GO:0010181">
    <property type="term" value="F:FMN binding"/>
    <property type="evidence" value="ECO:0007669"/>
    <property type="project" value="InterPro"/>
</dbReference>
<evidence type="ECO:0000256" key="6">
    <source>
        <dbReference type="ARBA" id="ARBA00023002"/>
    </source>
</evidence>
<accession>K9WR42</accession>
<evidence type="ECO:0000259" key="8">
    <source>
        <dbReference type="PROSITE" id="PS50902"/>
    </source>
</evidence>
<dbReference type="InterPro" id="IPR051285">
    <property type="entry name" value="NADH_oxidoreductase_modular"/>
</dbReference>
<dbReference type="InterPro" id="IPR045761">
    <property type="entry name" value="ODP_dom"/>
</dbReference>
<keyword evidence="5" id="KW-0249">Electron transport</keyword>
<sequence length="611" mass="67243">MTNYQLPITYYLLPITMTPPDSLSSFLERAKNWFSSLQPKSMTESLPRDVQVLPIATNTKILRARSKSRLRFEIEYALERGTTANCYLIEADKTALIDPAPENFTEIYLEALQKTLDLRRLDYVILGHFNPTRVATLKAILELAPQITFVCSLPSAANVRAAFADQDIKILTMRGKETLDLGKGHVLKFLPIPSPRWPEGLCTYDQQTQVLYTDKLFGAHICGDEVFDENWEAFKEDQRYYFNCLMAPHAPHVEAALEKISDLQVRMYAVGHGPLVRSSLIELTKCYGEWSRSQSDREISVALLYASAYGNTAILAQAIALGLTKGGVAVNTINCEFATPEEIRTGLEQSDGFLIGSPTIGGHAPTPIHTALGIVLTIGDNSKLAGVFGSYGWSGEAVELIEGKLRDAGFKFGFDTLKVKFKPDEVTLKLCEEIGTDFAQSLRKAKKVRVPQQAATAVEQAVGRIVGSVCVISAKQGEVSTGMLGAWVSQATFNPPGLTIAIAKERAIESLMYPGGKFALNILPEGTHIDYMKHFRKPFAPGEDRFANFPTGFADNGCTVLTDALAYLECSVSQRLECGDHWVVYATVDNGKLIKPDAVTAINHRKAGTHY</sequence>
<dbReference type="InterPro" id="IPR001226">
    <property type="entry name" value="Flavodoxin_CS"/>
</dbReference>
<dbReference type="SMART" id="SM00903">
    <property type="entry name" value="Flavin_Reduct"/>
    <property type="match status" value="1"/>
</dbReference>
<dbReference type="GO" id="GO:0009055">
    <property type="term" value="F:electron transfer activity"/>
    <property type="evidence" value="ECO:0007669"/>
    <property type="project" value="InterPro"/>
</dbReference>
<dbReference type="SUPFAM" id="SSF56281">
    <property type="entry name" value="Metallo-hydrolase/oxidoreductase"/>
    <property type="match status" value="1"/>
</dbReference>
<dbReference type="PATRIC" id="fig|56107.3.peg.578"/>
<dbReference type="Gene3D" id="2.30.110.10">
    <property type="entry name" value="Electron Transport, Fmn-binding Protein, Chain A"/>
    <property type="match status" value="1"/>
</dbReference>
<dbReference type="InterPro" id="IPR036866">
    <property type="entry name" value="RibonucZ/Hydroxyglut_hydro"/>
</dbReference>
<protein>
    <submittedName>
        <fullName evidence="9">Putative flavoprotein</fullName>
    </submittedName>
</protein>